<accession>A0A1J4JB30</accession>
<dbReference type="PROSITE" id="PS50011">
    <property type="entry name" value="PROTEIN_KINASE_DOM"/>
    <property type="match status" value="1"/>
</dbReference>
<dbReference type="RefSeq" id="XP_068349519.1">
    <property type="nucleotide sequence ID" value="XM_068511452.1"/>
</dbReference>
<dbReference type="Gene3D" id="1.10.510.10">
    <property type="entry name" value="Transferase(Phosphotransferase) domain 1"/>
    <property type="match status" value="1"/>
</dbReference>
<dbReference type="OrthoDB" id="1924919at2759"/>
<keyword evidence="4" id="KW-0418">Kinase</keyword>
<keyword evidence="2" id="KW-0067">ATP-binding</keyword>
<dbReference type="Proteomes" id="UP000179807">
    <property type="component" value="Unassembled WGS sequence"/>
</dbReference>
<dbReference type="GO" id="GO:0004674">
    <property type="term" value="F:protein serine/threonine kinase activity"/>
    <property type="evidence" value="ECO:0007669"/>
    <property type="project" value="TreeGrafter"/>
</dbReference>
<feature type="domain" description="Protein kinase" evidence="3">
    <location>
        <begin position="48"/>
        <end position="171"/>
    </location>
</feature>
<keyword evidence="5" id="KW-1185">Reference proteome</keyword>
<organism evidence="4 5">
    <name type="scientific">Tritrichomonas foetus</name>
    <dbReference type="NCBI Taxonomy" id="1144522"/>
    <lineage>
        <taxon>Eukaryota</taxon>
        <taxon>Metamonada</taxon>
        <taxon>Parabasalia</taxon>
        <taxon>Tritrichomonadida</taxon>
        <taxon>Tritrichomonadidae</taxon>
        <taxon>Tritrichomonas</taxon>
    </lineage>
</organism>
<evidence type="ECO:0000259" key="3">
    <source>
        <dbReference type="PROSITE" id="PS50011"/>
    </source>
</evidence>
<dbReference type="GO" id="GO:0005524">
    <property type="term" value="F:ATP binding"/>
    <property type="evidence" value="ECO:0007669"/>
    <property type="project" value="UniProtKB-KW"/>
</dbReference>
<evidence type="ECO:0000313" key="5">
    <source>
        <dbReference type="Proteomes" id="UP000179807"/>
    </source>
</evidence>
<comment type="caution">
    <text evidence="4">The sequence shown here is derived from an EMBL/GenBank/DDBJ whole genome shotgun (WGS) entry which is preliminary data.</text>
</comment>
<dbReference type="EMBL" id="MLAK01001181">
    <property type="protein sequence ID" value="OHS96382.1"/>
    <property type="molecule type" value="Genomic_DNA"/>
</dbReference>
<sequence>MLRKKQNRLNSISDFLKQKKKEGASQRNREVSPKKNHYQSWRINFSDLTKKKEVGSGVSAIVYFKKNTRTQNEVAIKKLKFKKLSGSKLQSFQREKKILAQAEHPTILHFKKTTDTPPFCIVTEWKKNGSLYHDLHKHHRLKKTMRTIAMFDIARGKKILHSRQIIHRDLK</sequence>
<dbReference type="SMART" id="SM00220">
    <property type="entry name" value="S_TKc"/>
    <property type="match status" value="1"/>
</dbReference>
<dbReference type="PANTHER" id="PTHR44329:SF298">
    <property type="entry name" value="MIXED LINEAGE KINASE DOMAIN-LIKE PROTEIN"/>
    <property type="match status" value="1"/>
</dbReference>
<name>A0A1J4JB30_9EUKA</name>
<dbReference type="InterPro" id="IPR051681">
    <property type="entry name" value="Ser/Thr_Kinases-Pseudokinases"/>
</dbReference>
<keyword evidence="1" id="KW-0547">Nucleotide-binding</keyword>
<dbReference type="AlphaFoldDB" id="A0A1J4JB30"/>
<evidence type="ECO:0000256" key="1">
    <source>
        <dbReference type="ARBA" id="ARBA00022741"/>
    </source>
</evidence>
<dbReference type="Pfam" id="PF00069">
    <property type="entry name" value="Pkinase"/>
    <property type="match status" value="1"/>
</dbReference>
<proteinExistence type="predicted"/>
<evidence type="ECO:0000256" key="2">
    <source>
        <dbReference type="ARBA" id="ARBA00022840"/>
    </source>
</evidence>
<gene>
    <name evidence="4" type="ORF">TRFO_37493</name>
</gene>
<dbReference type="InterPro" id="IPR011009">
    <property type="entry name" value="Kinase-like_dom_sf"/>
</dbReference>
<dbReference type="PANTHER" id="PTHR44329">
    <property type="entry name" value="SERINE/THREONINE-PROTEIN KINASE TNNI3K-RELATED"/>
    <property type="match status" value="1"/>
</dbReference>
<evidence type="ECO:0000313" key="4">
    <source>
        <dbReference type="EMBL" id="OHS96382.1"/>
    </source>
</evidence>
<dbReference type="GeneID" id="94846156"/>
<dbReference type="SUPFAM" id="SSF56112">
    <property type="entry name" value="Protein kinase-like (PK-like)"/>
    <property type="match status" value="1"/>
</dbReference>
<reference evidence="4" key="1">
    <citation type="submission" date="2016-10" db="EMBL/GenBank/DDBJ databases">
        <authorList>
            <person name="Benchimol M."/>
            <person name="Almeida L.G."/>
            <person name="Vasconcelos A.T."/>
            <person name="Perreira-Neves A."/>
            <person name="Rosa I.A."/>
            <person name="Tasca T."/>
            <person name="Bogo M.R."/>
            <person name="de Souza W."/>
        </authorList>
    </citation>
    <scope>NUCLEOTIDE SEQUENCE [LARGE SCALE GENOMIC DNA]</scope>
    <source>
        <strain evidence="4">K</strain>
    </source>
</reference>
<dbReference type="InterPro" id="IPR000719">
    <property type="entry name" value="Prot_kinase_dom"/>
</dbReference>
<protein>
    <submittedName>
        <fullName evidence="4">Protein kinase atn1</fullName>
    </submittedName>
</protein>
<keyword evidence="4" id="KW-0808">Transferase</keyword>
<dbReference type="VEuPathDB" id="TrichDB:TRFO_37493"/>